<keyword evidence="1" id="KW-0472">Membrane</keyword>
<keyword evidence="2" id="KW-0732">Signal</keyword>
<dbReference type="EMBL" id="CH690172">
    <property type="protein sequence ID" value="EDW27182.1"/>
    <property type="molecule type" value="Genomic_DNA"/>
</dbReference>
<gene>
    <name evidence="3" type="primary">Dper\GL25381</name>
    <name evidence="3" type="ORF">Dper_GL25381</name>
</gene>
<reference evidence="3 4" key="1">
    <citation type="journal article" date="2007" name="Nature">
        <title>Evolution of genes and genomes on the Drosophila phylogeny.</title>
        <authorList>
            <consortium name="Drosophila 12 Genomes Consortium"/>
            <person name="Clark A.G."/>
            <person name="Eisen M.B."/>
            <person name="Smith D.R."/>
            <person name="Bergman C.M."/>
            <person name="Oliver B."/>
            <person name="Markow T.A."/>
            <person name="Kaufman T.C."/>
            <person name="Kellis M."/>
            <person name="Gelbart W."/>
            <person name="Iyer V.N."/>
            <person name="Pollard D.A."/>
            <person name="Sackton T.B."/>
            <person name="Larracuente A.M."/>
            <person name="Singh N.D."/>
            <person name="Abad J.P."/>
            <person name="Abt D.N."/>
            <person name="Adryan B."/>
            <person name="Aguade M."/>
            <person name="Akashi H."/>
            <person name="Anderson W.W."/>
            <person name="Aquadro C.F."/>
            <person name="Ardell D.H."/>
            <person name="Arguello R."/>
            <person name="Artieri C.G."/>
            <person name="Barbash D.A."/>
            <person name="Barker D."/>
            <person name="Barsanti P."/>
            <person name="Batterham P."/>
            <person name="Batzoglou S."/>
            <person name="Begun D."/>
            <person name="Bhutkar A."/>
            <person name="Blanco E."/>
            <person name="Bosak S.A."/>
            <person name="Bradley R.K."/>
            <person name="Brand A.D."/>
            <person name="Brent M.R."/>
            <person name="Brooks A.N."/>
            <person name="Brown R.H."/>
            <person name="Butlin R.K."/>
            <person name="Caggese C."/>
            <person name="Calvi B.R."/>
            <person name="Bernardo de Carvalho A."/>
            <person name="Caspi A."/>
            <person name="Castrezana S."/>
            <person name="Celniker S.E."/>
            <person name="Chang J.L."/>
            <person name="Chapple C."/>
            <person name="Chatterji S."/>
            <person name="Chinwalla A."/>
            <person name="Civetta A."/>
            <person name="Clifton S.W."/>
            <person name="Comeron J.M."/>
            <person name="Costello J.C."/>
            <person name="Coyne J.A."/>
            <person name="Daub J."/>
            <person name="David R.G."/>
            <person name="Delcher A.L."/>
            <person name="Delehaunty K."/>
            <person name="Do C.B."/>
            <person name="Ebling H."/>
            <person name="Edwards K."/>
            <person name="Eickbush T."/>
            <person name="Evans J.D."/>
            <person name="Filipski A."/>
            <person name="Findeiss S."/>
            <person name="Freyhult E."/>
            <person name="Fulton L."/>
            <person name="Fulton R."/>
            <person name="Garcia A.C."/>
            <person name="Gardiner A."/>
            <person name="Garfield D.A."/>
            <person name="Garvin B.E."/>
            <person name="Gibson G."/>
            <person name="Gilbert D."/>
            <person name="Gnerre S."/>
            <person name="Godfrey J."/>
            <person name="Good R."/>
            <person name="Gotea V."/>
            <person name="Gravely B."/>
            <person name="Greenberg A.J."/>
            <person name="Griffiths-Jones S."/>
            <person name="Gross S."/>
            <person name="Guigo R."/>
            <person name="Gustafson E.A."/>
            <person name="Haerty W."/>
            <person name="Hahn M.W."/>
            <person name="Halligan D.L."/>
            <person name="Halpern A.L."/>
            <person name="Halter G.M."/>
            <person name="Han M.V."/>
            <person name="Heger A."/>
            <person name="Hillier L."/>
            <person name="Hinrichs A.S."/>
            <person name="Holmes I."/>
            <person name="Hoskins R.A."/>
            <person name="Hubisz M.J."/>
            <person name="Hultmark D."/>
            <person name="Huntley M.A."/>
            <person name="Jaffe D.B."/>
            <person name="Jagadeeshan S."/>
            <person name="Jeck W.R."/>
            <person name="Johnson J."/>
            <person name="Jones C.D."/>
            <person name="Jordan W.C."/>
            <person name="Karpen G.H."/>
            <person name="Kataoka E."/>
            <person name="Keightley P.D."/>
            <person name="Kheradpour P."/>
            <person name="Kirkness E.F."/>
            <person name="Koerich L.B."/>
            <person name="Kristiansen K."/>
            <person name="Kudrna D."/>
            <person name="Kulathinal R.J."/>
            <person name="Kumar S."/>
            <person name="Kwok R."/>
            <person name="Lander E."/>
            <person name="Langley C.H."/>
            <person name="Lapoint R."/>
            <person name="Lazzaro B.P."/>
            <person name="Lee S.J."/>
            <person name="Levesque L."/>
            <person name="Li R."/>
            <person name="Lin C.F."/>
            <person name="Lin M.F."/>
            <person name="Lindblad-Toh K."/>
            <person name="Llopart A."/>
            <person name="Long M."/>
            <person name="Low L."/>
            <person name="Lozovsky E."/>
            <person name="Lu J."/>
            <person name="Luo M."/>
            <person name="Machado C.A."/>
            <person name="Makalowski W."/>
            <person name="Marzo M."/>
            <person name="Matsuda M."/>
            <person name="Matzkin L."/>
            <person name="McAllister B."/>
            <person name="McBride C.S."/>
            <person name="McKernan B."/>
            <person name="McKernan K."/>
            <person name="Mendez-Lago M."/>
            <person name="Minx P."/>
            <person name="Mollenhauer M.U."/>
            <person name="Montooth K."/>
            <person name="Mount S.M."/>
            <person name="Mu X."/>
            <person name="Myers E."/>
            <person name="Negre B."/>
            <person name="Newfeld S."/>
            <person name="Nielsen R."/>
            <person name="Noor M.A."/>
            <person name="O'Grady P."/>
            <person name="Pachter L."/>
            <person name="Papaceit M."/>
            <person name="Parisi M.J."/>
            <person name="Parisi M."/>
            <person name="Parts L."/>
            <person name="Pedersen J.S."/>
            <person name="Pesole G."/>
            <person name="Phillippy A.M."/>
            <person name="Ponting C.P."/>
            <person name="Pop M."/>
            <person name="Porcelli D."/>
            <person name="Powell J.R."/>
            <person name="Prohaska S."/>
            <person name="Pruitt K."/>
            <person name="Puig M."/>
            <person name="Quesneville H."/>
            <person name="Ram K.R."/>
            <person name="Rand D."/>
            <person name="Rasmussen M.D."/>
            <person name="Reed L.K."/>
            <person name="Reenan R."/>
            <person name="Reily A."/>
            <person name="Remington K.A."/>
            <person name="Rieger T.T."/>
            <person name="Ritchie M.G."/>
            <person name="Robin C."/>
            <person name="Rogers Y.H."/>
            <person name="Rohde C."/>
            <person name="Rozas J."/>
            <person name="Rubenfield M.J."/>
            <person name="Ruiz A."/>
            <person name="Russo S."/>
            <person name="Salzberg S.L."/>
            <person name="Sanchez-Gracia A."/>
            <person name="Saranga D.J."/>
            <person name="Sato H."/>
            <person name="Schaeffer S.W."/>
            <person name="Schatz M.C."/>
            <person name="Schlenke T."/>
            <person name="Schwartz R."/>
            <person name="Segarra C."/>
            <person name="Singh R.S."/>
            <person name="Sirot L."/>
            <person name="Sirota M."/>
            <person name="Sisneros N.B."/>
            <person name="Smith C.D."/>
            <person name="Smith T.F."/>
            <person name="Spieth J."/>
            <person name="Stage D.E."/>
            <person name="Stark A."/>
            <person name="Stephan W."/>
            <person name="Strausberg R.L."/>
            <person name="Strempel S."/>
            <person name="Sturgill D."/>
            <person name="Sutton G."/>
            <person name="Sutton G.G."/>
            <person name="Tao W."/>
            <person name="Teichmann S."/>
            <person name="Tobari Y.N."/>
            <person name="Tomimura Y."/>
            <person name="Tsolas J.M."/>
            <person name="Valente V.L."/>
            <person name="Venter E."/>
            <person name="Venter J.C."/>
            <person name="Vicario S."/>
            <person name="Vieira F.G."/>
            <person name="Vilella A.J."/>
            <person name="Villasante A."/>
            <person name="Walenz B."/>
            <person name="Wang J."/>
            <person name="Wasserman M."/>
            <person name="Watts T."/>
            <person name="Wilson D."/>
            <person name="Wilson R.K."/>
            <person name="Wing R.A."/>
            <person name="Wolfner M.F."/>
            <person name="Wong A."/>
            <person name="Wong G.K."/>
            <person name="Wu C.I."/>
            <person name="Wu G."/>
            <person name="Yamamoto D."/>
            <person name="Yang H.P."/>
            <person name="Yang S.P."/>
            <person name="Yorke J.A."/>
            <person name="Yoshida K."/>
            <person name="Zdobnov E."/>
            <person name="Zhang P."/>
            <person name="Zhang Y."/>
            <person name="Zimin A.V."/>
            <person name="Baldwin J."/>
            <person name="Abdouelleil A."/>
            <person name="Abdulkadir J."/>
            <person name="Abebe A."/>
            <person name="Abera B."/>
            <person name="Abreu J."/>
            <person name="Acer S.C."/>
            <person name="Aftuck L."/>
            <person name="Alexander A."/>
            <person name="An P."/>
            <person name="Anderson E."/>
            <person name="Anderson S."/>
            <person name="Arachi H."/>
            <person name="Azer M."/>
            <person name="Bachantsang P."/>
            <person name="Barry A."/>
            <person name="Bayul T."/>
            <person name="Berlin A."/>
            <person name="Bessette D."/>
            <person name="Bloom T."/>
            <person name="Blye J."/>
            <person name="Boguslavskiy L."/>
            <person name="Bonnet C."/>
            <person name="Boukhgalter B."/>
            <person name="Bourzgui I."/>
            <person name="Brown A."/>
            <person name="Cahill P."/>
            <person name="Channer S."/>
            <person name="Cheshatsang Y."/>
            <person name="Chuda L."/>
            <person name="Citroen M."/>
            <person name="Collymore A."/>
            <person name="Cooke P."/>
            <person name="Costello M."/>
            <person name="D'Aco K."/>
            <person name="Daza R."/>
            <person name="De Haan G."/>
            <person name="DeGray S."/>
            <person name="DeMaso C."/>
            <person name="Dhargay N."/>
            <person name="Dooley K."/>
            <person name="Dooley E."/>
            <person name="Doricent M."/>
            <person name="Dorje P."/>
            <person name="Dorjee K."/>
            <person name="Dupes A."/>
            <person name="Elong R."/>
            <person name="Falk J."/>
            <person name="Farina A."/>
            <person name="Faro S."/>
            <person name="Ferguson D."/>
            <person name="Fisher S."/>
            <person name="Foley C.D."/>
            <person name="Franke A."/>
            <person name="Friedrich D."/>
            <person name="Gadbois L."/>
            <person name="Gearin G."/>
            <person name="Gearin C.R."/>
            <person name="Giannoukos G."/>
            <person name="Goode T."/>
            <person name="Graham J."/>
            <person name="Grandbois E."/>
            <person name="Grewal S."/>
            <person name="Gyaltsen K."/>
            <person name="Hafez N."/>
            <person name="Hagos B."/>
            <person name="Hall J."/>
            <person name="Henson C."/>
            <person name="Hollinger A."/>
            <person name="Honan T."/>
            <person name="Huard M.D."/>
            <person name="Hughes L."/>
            <person name="Hurhula B."/>
            <person name="Husby M.E."/>
            <person name="Kamat A."/>
            <person name="Kanga B."/>
            <person name="Kashin S."/>
            <person name="Khazanovich D."/>
            <person name="Kisner P."/>
            <person name="Lance K."/>
            <person name="Lara M."/>
            <person name="Lee W."/>
            <person name="Lennon N."/>
            <person name="Letendre F."/>
            <person name="LeVine R."/>
            <person name="Lipovsky A."/>
            <person name="Liu X."/>
            <person name="Liu J."/>
            <person name="Liu S."/>
            <person name="Lokyitsang T."/>
            <person name="Lokyitsang Y."/>
            <person name="Lubonja R."/>
            <person name="Lui A."/>
            <person name="MacDonald P."/>
            <person name="Magnisalis V."/>
            <person name="Maru K."/>
            <person name="Matthews C."/>
            <person name="McCusker W."/>
            <person name="McDonough S."/>
            <person name="Mehta T."/>
            <person name="Meldrim J."/>
            <person name="Meneus L."/>
            <person name="Mihai O."/>
            <person name="Mihalev A."/>
            <person name="Mihova T."/>
            <person name="Mittelman R."/>
            <person name="Mlenga V."/>
            <person name="Montmayeur A."/>
            <person name="Mulrain L."/>
            <person name="Navidi A."/>
            <person name="Naylor J."/>
            <person name="Negash T."/>
            <person name="Nguyen T."/>
            <person name="Nguyen N."/>
            <person name="Nicol R."/>
            <person name="Norbu C."/>
            <person name="Norbu N."/>
            <person name="Novod N."/>
            <person name="O'Neill B."/>
            <person name="Osman S."/>
            <person name="Markiewicz E."/>
            <person name="Oyono O.L."/>
            <person name="Patti C."/>
            <person name="Phunkhang P."/>
            <person name="Pierre F."/>
            <person name="Priest M."/>
            <person name="Raghuraman S."/>
            <person name="Rege F."/>
            <person name="Reyes R."/>
            <person name="Rise C."/>
            <person name="Rogov P."/>
            <person name="Ross K."/>
            <person name="Ryan E."/>
            <person name="Settipalli S."/>
            <person name="Shea T."/>
            <person name="Sherpa N."/>
            <person name="Shi L."/>
            <person name="Shih D."/>
            <person name="Sparrow T."/>
            <person name="Spaulding J."/>
            <person name="Stalker J."/>
            <person name="Stange-Thomann N."/>
            <person name="Stavropoulos S."/>
            <person name="Stone C."/>
            <person name="Strader C."/>
            <person name="Tesfaye S."/>
            <person name="Thomson T."/>
            <person name="Thoulutsang Y."/>
            <person name="Thoulutsang D."/>
            <person name="Topham K."/>
            <person name="Topping I."/>
            <person name="Tsamla T."/>
            <person name="Vassiliev H."/>
            <person name="Vo A."/>
            <person name="Wangchuk T."/>
            <person name="Wangdi T."/>
            <person name="Weiand M."/>
            <person name="Wilkinson J."/>
            <person name="Wilson A."/>
            <person name="Yadav S."/>
            <person name="Young G."/>
            <person name="Yu Q."/>
            <person name="Zembek L."/>
            <person name="Zhong D."/>
            <person name="Zimmer A."/>
            <person name="Zwirko Z."/>
            <person name="Jaffe D.B."/>
            <person name="Alvarez P."/>
            <person name="Brockman W."/>
            <person name="Butler J."/>
            <person name="Chin C."/>
            <person name="Gnerre S."/>
            <person name="Grabherr M."/>
            <person name="Kleber M."/>
            <person name="Mauceli E."/>
            <person name="MacCallum I."/>
        </authorList>
    </citation>
    <scope>NUCLEOTIDE SEQUENCE [LARGE SCALE GENOMIC DNA]</scope>
    <source>
        <strain evidence="4">MSH-3 / Tucson 14011-0111.49</strain>
    </source>
</reference>
<feature type="transmembrane region" description="Helical" evidence="1">
    <location>
        <begin position="65"/>
        <end position="85"/>
    </location>
</feature>
<dbReference type="Proteomes" id="UP000008744">
    <property type="component" value="Unassembled WGS sequence"/>
</dbReference>
<feature type="chain" id="PRO_5002810939" evidence="2">
    <location>
        <begin position="24"/>
        <end position="88"/>
    </location>
</feature>
<evidence type="ECO:0000313" key="4">
    <source>
        <dbReference type="Proteomes" id="UP000008744"/>
    </source>
</evidence>
<feature type="signal peptide" evidence="2">
    <location>
        <begin position="1"/>
        <end position="23"/>
    </location>
</feature>
<keyword evidence="1" id="KW-0812">Transmembrane</keyword>
<proteinExistence type="predicted"/>
<dbReference type="AlphaFoldDB" id="B4IR03"/>
<evidence type="ECO:0000256" key="2">
    <source>
        <dbReference type="SAM" id="SignalP"/>
    </source>
</evidence>
<protein>
    <submittedName>
        <fullName evidence="3">GL25381</fullName>
    </submittedName>
</protein>
<accession>B4IR03</accession>
<dbReference type="HOGENOM" id="CLU_2471422_0_0_1"/>
<name>B4IR03_DROPE</name>
<keyword evidence="1" id="KW-1133">Transmembrane helix</keyword>
<organism evidence="4">
    <name type="scientific">Drosophila persimilis</name>
    <name type="common">Fruit fly</name>
    <dbReference type="NCBI Taxonomy" id="7234"/>
    <lineage>
        <taxon>Eukaryota</taxon>
        <taxon>Metazoa</taxon>
        <taxon>Ecdysozoa</taxon>
        <taxon>Arthropoda</taxon>
        <taxon>Hexapoda</taxon>
        <taxon>Insecta</taxon>
        <taxon>Pterygota</taxon>
        <taxon>Neoptera</taxon>
        <taxon>Endopterygota</taxon>
        <taxon>Diptera</taxon>
        <taxon>Brachycera</taxon>
        <taxon>Muscomorpha</taxon>
        <taxon>Ephydroidea</taxon>
        <taxon>Drosophilidae</taxon>
        <taxon>Drosophila</taxon>
        <taxon>Sophophora</taxon>
    </lineage>
</organism>
<sequence length="88" mass="10075">MDRIVHWPLAVLEVGLGLTRSWCYRCPSTHGWLGRGRGGGGSVWHGAEVGTWRVGDYTNGTHTPMHFEVFIFFFFCTIFFFSEFLQLS</sequence>
<keyword evidence="4" id="KW-1185">Reference proteome</keyword>
<evidence type="ECO:0000313" key="3">
    <source>
        <dbReference type="EMBL" id="EDW27182.1"/>
    </source>
</evidence>
<evidence type="ECO:0000256" key="1">
    <source>
        <dbReference type="SAM" id="Phobius"/>
    </source>
</evidence>